<name>A0ABP7BWE0_9ACTN</name>
<feature type="domain" description="AB hydrolase-1" evidence="1">
    <location>
        <begin position="29"/>
        <end position="253"/>
    </location>
</feature>
<comment type="caution">
    <text evidence="2">The sequence shown here is derived from an EMBL/GenBank/DDBJ whole genome shotgun (WGS) entry which is preliminary data.</text>
</comment>
<dbReference type="GO" id="GO:0016787">
    <property type="term" value="F:hydrolase activity"/>
    <property type="evidence" value="ECO:0007669"/>
    <property type="project" value="UniProtKB-KW"/>
</dbReference>
<dbReference type="InterPro" id="IPR029058">
    <property type="entry name" value="AB_hydrolase_fold"/>
</dbReference>
<dbReference type="PRINTS" id="PR00111">
    <property type="entry name" value="ABHYDROLASE"/>
</dbReference>
<dbReference type="Gene3D" id="3.40.50.1820">
    <property type="entry name" value="alpha/beta hydrolase"/>
    <property type="match status" value="1"/>
</dbReference>
<dbReference type="Pfam" id="PF00561">
    <property type="entry name" value="Abhydrolase_1"/>
    <property type="match status" value="1"/>
</dbReference>
<protein>
    <submittedName>
        <fullName evidence="2">Alpha/beta fold hydrolase</fullName>
    </submittedName>
</protein>
<evidence type="ECO:0000313" key="3">
    <source>
        <dbReference type="Proteomes" id="UP001500902"/>
    </source>
</evidence>
<accession>A0ABP7BWE0</accession>
<dbReference type="Proteomes" id="UP001500902">
    <property type="component" value="Unassembled WGS sequence"/>
</dbReference>
<organism evidence="2 3">
    <name type="scientific">Nonomuraea antimicrobica</name>
    <dbReference type="NCBI Taxonomy" id="561173"/>
    <lineage>
        <taxon>Bacteria</taxon>
        <taxon>Bacillati</taxon>
        <taxon>Actinomycetota</taxon>
        <taxon>Actinomycetes</taxon>
        <taxon>Streptosporangiales</taxon>
        <taxon>Streptosporangiaceae</taxon>
        <taxon>Nonomuraea</taxon>
    </lineage>
</organism>
<evidence type="ECO:0000313" key="2">
    <source>
        <dbReference type="EMBL" id="GAA3671676.1"/>
    </source>
</evidence>
<dbReference type="EMBL" id="BAAAZP010000077">
    <property type="protein sequence ID" value="GAA3671676.1"/>
    <property type="molecule type" value="Genomic_DNA"/>
</dbReference>
<dbReference type="InterPro" id="IPR050266">
    <property type="entry name" value="AB_hydrolase_sf"/>
</dbReference>
<dbReference type="SUPFAM" id="SSF53474">
    <property type="entry name" value="alpha/beta-Hydrolases"/>
    <property type="match status" value="1"/>
</dbReference>
<keyword evidence="2" id="KW-0378">Hydrolase</keyword>
<evidence type="ECO:0000259" key="1">
    <source>
        <dbReference type="Pfam" id="PF00561"/>
    </source>
</evidence>
<gene>
    <name evidence="2" type="ORF">GCM10022224_039840</name>
</gene>
<proteinExistence type="predicted"/>
<sequence>MSEFSVGGMTNEYALPQPRFDVLVQGDGPALLLAHGAGGSIHGNFGLVLDDLSRDHTVIGPHYPGSGATPVATEPLHLDELADQLVASAVTRGHDSFAVLGESLGSAVAVRAARRHPQRVTALVLTAGFPVADPVLALAAQLIKTLARAGEWGALARLACLSCLSPARLAEISPADLDAMVALAQEGMPPGTVDHFDLVSRVDVREDLAYVAVPTLVVVPTGDRLVLPDSSYRLAAGIREAKLVELPGAAHILAEPDRATWLRLVREFLAPIAPIAPRPA</sequence>
<keyword evidence="3" id="KW-1185">Reference proteome</keyword>
<reference evidence="3" key="1">
    <citation type="journal article" date="2019" name="Int. J. Syst. Evol. Microbiol.">
        <title>The Global Catalogue of Microorganisms (GCM) 10K type strain sequencing project: providing services to taxonomists for standard genome sequencing and annotation.</title>
        <authorList>
            <consortium name="The Broad Institute Genomics Platform"/>
            <consortium name="The Broad Institute Genome Sequencing Center for Infectious Disease"/>
            <person name="Wu L."/>
            <person name="Ma J."/>
        </authorList>
    </citation>
    <scope>NUCLEOTIDE SEQUENCE [LARGE SCALE GENOMIC DNA]</scope>
    <source>
        <strain evidence="3">JCM 16904</strain>
    </source>
</reference>
<dbReference type="PANTHER" id="PTHR43798">
    <property type="entry name" value="MONOACYLGLYCEROL LIPASE"/>
    <property type="match status" value="1"/>
</dbReference>
<dbReference type="InterPro" id="IPR000073">
    <property type="entry name" value="AB_hydrolase_1"/>
</dbReference>